<name>A0A8J2J8F7_9HEXA</name>
<accession>A0A8J2J8F7</accession>
<dbReference type="EMBL" id="CAJVCH010033459">
    <property type="protein sequence ID" value="CAG7714124.1"/>
    <property type="molecule type" value="Genomic_DNA"/>
</dbReference>
<protein>
    <recommendedName>
        <fullName evidence="1">TRAPPC10/Trs130 N-terminal domain-containing protein</fullName>
    </recommendedName>
</protein>
<dbReference type="AlphaFoldDB" id="A0A8J2J8F7"/>
<evidence type="ECO:0000313" key="2">
    <source>
        <dbReference type="EMBL" id="CAG7714124.1"/>
    </source>
</evidence>
<dbReference type="GO" id="GO:0006891">
    <property type="term" value="P:intra-Golgi vesicle-mediated transport"/>
    <property type="evidence" value="ECO:0007669"/>
    <property type="project" value="TreeGrafter"/>
</dbReference>
<evidence type="ECO:0000313" key="3">
    <source>
        <dbReference type="Proteomes" id="UP000708208"/>
    </source>
</evidence>
<feature type="domain" description="TRAPPC10/Trs130 N-terminal" evidence="1">
    <location>
        <begin position="2"/>
        <end position="138"/>
    </location>
</feature>
<reference evidence="2" key="1">
    <citation type="submission" date="2021-06" db="EMBL/GenBank/DDBJ databases">
        <authorList>
            <person name="Hodson N. C."/>
            <person name="Mongue J. A."/>
            <person name="Jaron S. K."/>
        </authorList>
    </citation>
    <scope>NUCLEOTIDE SEQUENCE</scope>
</reference>
<dbReference type="InterPro" id="IPR056913">
    <property type="entry name" value="TRAPPC10/Trs130_N"/>
</dbReference>
<dbReference type="Proteomes" id="UP000708208">
    <property type="component" value="Unassembled WGS sequence"/>
</dbReference>
<organism evidence="2 3">
    <name type="scientific">Allacma fusca</name>
    <dbReference type="NCBI Taxonomy" id="39272"/>
    <lineage>
        <taxon>Eukaryota</taxon>
        <taxon>Metazoa</taxon>
        <taxon>Ecdysozoa</taxon>
        <taxon>Arthropoda</taxon>
        <taxon>Hexapoda</taxon>
        <taxon>Collembola</taxon>
        <taxon>Symphypleona</taxon>
        <taxon>Sminthuridae</taxon>
        <taxon>Allacma</taxon>
    </lineage>
</organism>
<dbReference type="GO" id="GO:0005829">
    <property type="term" value="C:cytosol"/>
    <property type="evidence" value="ECO:0007669"/>
    <property type="project" value="GOC"/>
</dbReference>
<comment type="caution">
    <text evidence="2">The sequence shown here is derived from an EMBL/GenBank/DDBJ whole genome shotgun (WGS) entry which is preliminary data.</text>
</comment>
<keyword evidence="3" id="KW-1185">Reference proteome</keyword>
<dbReference type="Pfam" id="PF23036">
    <property type="entry name" value="TRAPPC10_1st"/>
    <property type="match status" value="1"/>
</dbReference>
<gene>
    <name evidence="2" type="ORF">AFUS01_LOCUS5277</name>
</gene>
<dbReference type="GO" id="GO:1990071">
    <property type="term" value="C:TRAPPII protein complex"/>
    <property type="evidence" value="ECO:0007669"/>
    <property type="project" value="InterPro"/>
</dbReference>
<sequence>MDHKPLITYAGDIQVFQSVAPSLQKGIGSEAVEWKRAYGRTTKHVHLYPKFIPFDPISMASLSSEQNYDQPLTSLLDQSMLHTFWTDCPDIEIYRSTTKDLIQSWLNSVKGCNVREWLIVVVETPDNKKTKQLLPRTSDKI</sequence>
<dbReference type="PANTHER" id="PTHR13251:SF3">
    <property type="entry name" value="TRAFFICKING PROTEIN PARTICLE COMPLEX SUBUNIT 10"/>
    <property type="match status" value="1"/>
</dbReference>
<dbReference type="PANTHER" id="PTHR13251">
    <property type="entry name" value="EPILEPSY HOLOPROSENCEPHALY CANDIDATE 1/TMEM1"/>
    <property type="match status" value="1"/>
</dbReference>
<evidence type="ECO:0000259" key="1">
    <source>
        <dbReference type="Pfam" id="PF23036"/>
    </source>
</evidence>
<dbReference type="GO" id="GO:0034498">
    <property type="term" value="P:early endosome to Golgi transport"/>
    <property type="evidence" value="ECO:0007669"/>
    <property type="project" value="TreeGrafter"/>
</dbReference>
<proteinExistence type="predicted"/>
<dbReference type="InterPro" id="IPR045126">
    <property type="entry name" value="TRAPPC10/Trs130"/>
</dbReference>
<dbReference type="OrthoDB" id="10256906at2759"/>